<dbReference type="Pfam" id="PF08240">
    <property type="entry name" value="ADH_N"/>
    <property type="match status" value="1"/>
</dbReference>
<dbReference type="PANTHER" id="PTHR45348:SF2">
    <property type="entry name" value="ZINC-TYPE ALCOHOL DEHYDROGENASE-LIKE PROTEIN C2E1P3.01"/>
    <property type="match status" value="1"/>
</dbReference>
<dbReference type="InterPro" id="IPR013154">
    <property type="entry name" value="ADH-like_N"/>
</dbReference>
<proteinExistence type="predicted"/>
<accession>A0A8S0XZB4</accession>
<sequence length="343" mass="36826">MASHKALYLDSKCGKFVLGENKTPSPGHGDLFVRIESVGLNPVDWVIQKYGLFIENFPAIIGTDIAGVVEAVGEGVTGFKKGDRVFYQGSWSNERAGYQQYNIITAETVSKIPAHLSFDDVATIPVCMTAAFLGYFNDKPHGAAWTAPLDSSTQNKYAGKPLVVIGGGTTVGQFAIQVGKLAGFGPIITTSSLKHTEFLKSLGATHVIDRNIPITSLGDEVKKITTKPLEIIYDAVSLPDTQKVAHDLLVPGGDLVVVMNPEVTPTDGKSVMFVFAMAVLPHNRKLCIEMYARLTQWLEEGVIKPARVEVLPGGLAAVTGGLSRLENGQVSGRKLIIHPQETA</sequence>
<dbReference type="EMBL" id="CACVBS010000079">
    <property type="protein sequence ID" value="CAA7269511.1"/>
    <property type="molecule type" value="Genomic_DNA"/>
</dbReference>
<dbReference type="SMART" id="SM00829">
    <property type="entry name" value="PKS_ER"/>
    <property type="match status" value="1"/>
</dbReference>
<dbReference type="Proteomes" id="UP000467700">
    <property type="component" value="Unassembled WGS sequence"/>
</dbReference>
<keyword evidence="3" id="KW-1185">Reference proteome</keyword>
<dbReference type="Pfam" id="PF00107">
    <property type="entry name" value="ADH_zinc_N"/>
    <property type="match status" value="1"/>
</dbReference>
<dbReference type="SUPFAM" id="SSF50129">
    <property type="entry name" value="GroES-like"/>
    <property type="match status" value="1"/>
</dbReference>
<organism evidence="2 3">
    <name type="scientific">Cyclocybe aegerita</name>
    <name type="common">Black poplar mushroom</name>
    <name type="synonym">Agrocybe aegerita</name>
    <dbReference type="NCBI Taxonomy" id="1973307"/>
    <lineage>
        <taxon>Eukaryota</taxon>
        <taxon>Fungi</taxon>
        <taxon>Dikarya</taxon>
        <taxon>Basidiomycota</taxon>
        <taxon>Agaricomycotina</taxon>
        <taxon>Agaricomycetes</taxon>
        <taxon>Agaricomycetidae</taxon>
        <taxon>Agaricales</taxon>
        <taxon>Agaricineae</taxon>
        <taxon>Bolbitiaceae</taxon>
        <taxon>Cyclocybe</taxon>
    </lineage>
</organism>
<dbReference type="CDD" id="cd08249">
    <property type="entry name" value="enoyl_reductase_like"/>
    <property type="match status" value="1"/>
</dbReference>
<dbReference type="PANTHER" id="PTHR45348">
    <property type="entry name" value="HYPOTHETICAL OXIDOREDUCTASE (EUROFUNG)"/>
    <property type="match status" value="1"/>
</dbReference>
<protein>
    <recommendedName>
        <fullName evidence="1">Enoyl reductase (ER) domain-containing protein</fullName>
    </recommendedName>
</protein>
<dbReference type="InterPro" id="IPR036291">
    <property type="entry name" value="NAD(P)-bd_dom_sf"/>
</dbReference>
<dbReference type="OrthoDB" id="3233595at2759"/>
<evidence type="ECO:0000259" key="1">
    <source>
        <dbReference type="SMART" id="SM00829"/>
    </source>
</evidence>
<name>A0A8S0XZB4_CYCAE</name>
<evidence type="ECO:0000313" key="3">
    <source>
        <dbReference type="Proteomes" id="UP000467700"/>
    </source>
</evidence>
<gene>
    <name evidence="2" type="ORF">AAE3_LOCUS11773</name>
</gene>
<evidence type="ECO:0000313" key="2">
    <source>
        <dbReference type="EMBL" id="CAA7269511.1"/>
    </source>
</evidence>
<dbReference type="SUPFAM" id="SSF51735">
    <property type="entry name" value="NAD(P)-binding Rossmann-fold domains"/>
    <property type="match status" value="1"/>
</dbReference>
<dbReference type="Gene3D" id="3.40.50.720">
    <property type="entry name" value="NAD(P)-binding Rossmann-like Domain"/>
    <property type="match status" value="1"/>
</dbReference>
<dbReference type="GO" id="GO:0016651">
    <property type="term" value="F:oxidoreductase activity, acting on NAD(P)H"/>
    <property type="evidence" value="ECO:0007669"/>
    <property type="project" value="InterPro"/>
</dbReference>
<dbReference type="Gene3D" id="3.90.180.10">
    <property type="entry name" value="Medium-chain alcohol dehydrogenases, catalytic domain"/>
    <property type="match status" value="1"/>
</dbReference>
<dbReference type="InterPro" id="IPR020843">
    <property type="entry name" value="ER"/>
</dbReference>
<feature type="domain" description="Enoyl reductase (ER)" evidence="1">
    <location>
        <begin position="14"/>
        <end position="336"/>
    </location>
</feature>
<dbReference type="InterPro" id="IPR013149">
    <property type="entry name" value="ADH-like_C"/>
</dbReference>
<comment type="caution">
    <text evidence="2">The sequence shown here is derived from an EMBL/GenBank/DDBJ whole genome shotgun (WGS) entry which is preliminary data.</text>
</comment>
<dbReference type="InterPro" id="IPR011032">
    <property type="entry name" value="GroES-like_sf"/>
</dbReference>
<dbReference type="InterPro" id="IPR047122">
    <property type="entry name" value="Trans-enoyl_RdTase-like"/>
</dbReference>
<dbReference type="AlphaFoldDB" id="A0A8S0XZB4"/>
<reference evidence="2 3" key="1">
    <citation type="submission" date="2020-01" db="EMBL/GenBank/DDBJ databases">
        <authorList>
            <person name="Gupta K D."/>
        </authorList>
    </citation>
    <scope>NUCLEOTIDE SEQUENCE [LARGE SCALE GENOMIC DNA]</scope>
</reference>